<proteinExistence type="predicted"/>
<dbReference type="InterPro" id="IPR044060">
    <property type="entry name" value="Bacterial_rp_domain"/>
</dbReference>
<dbReference type="Pfam" id="PF06458">
    <property type="entry name" value="MucBP"/>
    <property type="match status" value="2"/>
</dbReference>
<evidence type="ECO:0000256" key="1">
    <source>
        <dbReference type="ARBA" id="ARBA00022737"/>
    </source>
</evidence>
<comment type="caution">
    <text evidence="5">The sequence shown here is derived from an EMBL/GenBank/DDBJ whole genome shotgun (WGS) entry which is preliminary data.</text>
</comment>
<dbReference type="InterPro" id="IPR009459">
    <property type="entry name" value="MucBP_dom"/>
</dbReference>
<dbReference type="Proteomes" id="UP000013840">
    <property type="component" value="Unassembled WGS sequence"/>
</dbReference>
<keyword evidence="6" id="KW-1185">Reference proteome</keyword>
<evidence type="ECO:0000256" key="2">
    <source>
        <dbReference type="SAM" id="Phobius"/>
    </source>
</evidence>
<organism evidence="5 6">
    <name type="scientific">Enterococcus caccae ATCC BAA-1240</name>
    <dbReference type="NCBI Taxonomy" id="1158612"/>
    <lineage>
        <taxon>Bacteria</taxon>
        <taxon>Bacillati</taxon>
        <taxon>Bacillota</taxon>
        <taxon>Bacilli</taxon>
        <taxon>Lactobacillales</taxon>
        <taxon>Enterococcaceae</taxon>
        <taxon>Enterococcus</taxon>
    </lineage>
</organism>
<keyword evidence="2" id="KW-1133">Transmembrane helix</keyword>
<keyword evidence="1" id="KW-0677">Repeat</keyword>
<feature type="domain" description="MucBP" evidence="3">
    <location>
        <begin position="599"/>
        <end position="670"/>
    </location>
</feature>
<evidence type="ECO:0000259" key="3">
    <source>
        <dbReference type="Pfam" id="PF06458"/>
    </source>
</evidence>
<evidence type="ECO:0000313" key="5">
    <source>
        <dbReference type="EMBL" id="EOL49882.1"/>
    </source>
</evidence>
<feature type="transmembrane region" description="Helical" evidence="2">
    <location>
        <begin position="12"/>
        <end position="31"/>
    </location>
</feature>
<dbReference type="PATRIC" id="fig|1158612.3.peg.550"/>
<keyword evidence="2" id="KW-0472">Membrane</keyword>
<protein>
    <recommendedName>
        <fullName evidence="7">Bacterial repeat domain-containing protein</fullName>
    </recommendedName>
</protein>
<dbReference type="EMBL" id="AJAU01000007">
    <property type="protein sequence ID" value="EOL49882.1"/>
    <property type="molecule type" value="Genomic_DNA"/>
</dbReference>
<evidence type="ECO:0008006" key="7">
    <source>
        <dbReference type="Google" id="ProtNLM"/>
    </source>
</evidence>
<accession>R3WR55</accession>
<name>R3WR55_9ENTE</name>
<dbReference type="Pfam" id="PF18998">
    <property type="entry name" value="Flg_new_2"/>
    <property type="match status" value="1"/>
</dbReference>
<evidence type="ECO:0000313" key="6">
    <source>
        <dbReference type="Proteomes" id="UP000013840"/>
    </source>
</evidence>
<reference evidence="5 6" key="1">
    <citation type="submission" date="2013-02" db="EMBL/GenBank/DDBJ databases">
        <title>The Genome Sequence of Enterococcus caccae BAA-1240.</title>
        <authorList>
            <consortium name="The Broad Institute Genome Sequencing Platform"/>
            <consortium name="The Broad Institute Genome Sequencing Center for Infectious Disease"/>
            <person name="Earl A.M."/>
            <person name="Gilmore M.S."/>
            <person name="Lebreton F."/>
            <person name="Walker B."/>
            <person name="Young S.K."/>
            <person name="Zeng Q."/>
            <person name="Gargeya S."/>
            <person name="Fitzgerald M."/>
            <person name="Haas B."/>
            <person name="Abouelleil A."/>
            <person name="Alvarado L."/>
            <person name="Arachchi H.M."/>
            <person name="Berlin A.M."/>
            <person name="Chapman S.B."/>
            <person name="Dewar J."/>
            <person name="Goldberg J."/>
            <person name="Griggs A."/>
            <person name="Gujja S."/>
            <person name="Hansen M."/>
            <person name="Howarth C."/>
            <person name="Imamovic A."/>
            <person name="Larimer J."/>
            <person name="McCowan C."/>
            <person name="Murphy C."/>
            <person name="Neiman D."/>
            <person name="Pearson M."/>
            <person name="Priest M."/>
            <person name="Roberts A."/>
            <person name="Saif S."/>
            <person name="Shea T."/>
            <person name="Sisk P."/>
            <person name="Sykes S."/>
            <person name="Wortman J."/>
            <person name="Nusbaum C."/>
            <person name="Birren B."/>
        </authorList>
    </citation>
    <scope>NUCLEOTIDE SEQUENCE [LARGE SCALE GENOMIC DNA]</scope>
    <source>
        <strain evidence="5 6">ATCC BAA-1240</strain>
    </source>
</reference>
<feature type="domain" description="Bacterial repeat" evidence="4">
    <location>
        <begin position="525"/>
        <end position="595"/>
    </location>
</feature>
<sequence length="814" mass="89892">MNNQKNSPKTKLRWILIVGTIISIFSVMVLYGTTKPIVASSESDLKEGIEKQVAVTKVETENLKDTSVLGEKMREKRSVELDNLSNEQNNKIKNPNLRFTDKDTEIPNWRIQGGDTPLSIFPYELILEKRKAGENSRMLKRVETPSGDDPLGHMHTSLNADEDHLVGATESAKGTIIFSQQIETVANESYEFSADYLGGITSIRADNQTSTSGPNTLLSISLTGDSSFKSTGVYRFTARSKITTLSFRAQAIKGPFQLKNMYIAPRSNLLTNPNLQFGDSNTQIPSWNIMGTTATMSETIHKLSLGSKNGDSRNIKWPKEEVIKTKVSAVKLPSNDYLRSLWNTSAGTNTSGTIILGQTIDTEPSSTYELTAVISGGMTNARVYGGTAVSGPGNIVDVPLTSNDTYAVPITPIRFEAPADQTTISFRSKNKLGSFSLSDVIIVRIDKGAPITVNYVDDTGVKIAPSDRITGGIGDPYIIIAKDIANYVPYEDQEIHGYFSNEEENFTMIYKKYGDNWKHLTAEPSPVEGGSVSVEADRILTGQATTITAIPNAEYKFINWEILSGEGASISDDQSASTTFTMGTTDAKIRAVFEKRNQKVNVEFLDETGEALHDKITFDKEIGTTIDLTKEIEVKQAIASILAKNYQIKTKPENETKIPVTNEESTMLYQFNGILFVQSSPTFLNFGRKTLGIPSITVEKAKYDKPLIVWDNRKNSGPWNLTATLKKPLTSQEDPSKVLPSAIRYKIDAIETVILSENTTQEIAKRTHETKGQYNVSSEWDKNESGLLLEVPSRDVLQAGNYRATILWQVEQVP</sequence>
<keyword evidence="2" id="KW-0812">Transmembrane</keyword>
<feature type="domain" description="MucBP" evidence="3">
    <location>
        <begin position="450"/>
        <end position="511"/>
    </location>
</feature>
<evidence type="ECO:0000259" key="4">
    <source>
        <dbReference type="Pfam" id="PF18998"/>
    </source>
</evidence>
<dbReference type="Gene3D" id="3.10.20.320">
    <property type="entry name" value="Putative peptidoglycan bound protein (lpxtg motif)"/>
    <property type="match status" value="1"/>
</dbReference>
<gene>
    <name evidence="5" type="ORF">UC7_00547</name>
</gene>
<dbReference type="AlphaFoldDB" id="R3WR55"/>
<dbReference type="STRING" id="317735.RU98_GL001960"/>